<dbReference type="GO" id="GO:0007283">
    <property type="term" value="P:spermatogenesis"/>
    <property type="evidence" value="ECO:0007669"/>
    <property type="project" value="UniProtKB-KW"/>
</dbReference>
<dbReference type="PANTHER" id="PTHR24346:SF102">
    <property type="entry name" value="TESTIS-SPECIFIC SERINE_THREONINE-PROTEIN KINASE 1"/>
    <property type="match status" value="1"/>
</dbReference>
<dbReference type="EMBL" id="GBHO01008676">
    <property type="protein sequence ID" value="JAG34928.1"/>
    <property type="molecule type" value="Transcribed_RNA"/>
</dbReference>
<protein>
    <submittedName>
        <fullName evidence="13">Testis-specific serine/threonine-protein kinase 1</fullName>
    </submittedName>
</protein>
<evidence type="ECO:0000256" key="6">
    <source>
        <dbReference type="ARBA" id="ARBA00022782"/>
    </source>
</evidence>
<evidence type="ECO:0000313" key="13">
    <source>
        <dbReference type="EMBL" id="JAG34928.1"/>
    </source>
</evidence>
<evidence type="ECO:0000259" key="12">
    <source>
        <dbReference type="PROSITE" id="PS50011"/>
    </source>
</evidence>
<evidence type="ECO:0000256" key="9">
    <source>
        <dbReference type="ARBA" id="ARBA00022871"/>
    </source>
</evidence>
<evidence type="ECO:0000256" key="5">
    <source>
        <dbReference type="ARBA" id="ARBA00022741"/>
    </source>
</evidence>
<keyword evidence="2" id="KW-0217">Developmental protein</keyword>
<comment type="cofactor">
    <cofactor evidence="1">
        <name>Mg(2+)</name>
        <dbReference type="ChEBI" id="CHEBI:18420"/>
    </cofactor>
</comment>
<keyword evidence="4" id="KW-0479">Metal-binding</keyword>
<sequence>IALALQYLHSAGIVHRNVKCSNILITQDYDAVLSGFGSAKVKWMDLLHLQVVESRNYNAGYPPYRAPEVLQRKPYRLPPIDVWSLGVVLFVMLNNNFPFCYHNKKLMLRLQTLKKWKKSWNRNFPTSNQCLNLLKRMLEPDPSERLTIDDVVKHCWFKKLPVPAVHKKALKRAPFLFLYRDSTTDNRDQNLPYHQSHRFEKDALEEISAVLTGIMNRAEKRIFKPVDSLPGYQECYKQNIRSDNLLGRIDKSLKKPIRKMLRPKSSPEYEPYISETEELEMHEKTTANIEELKERTEQVRKILEPSHKEDKMKKALKDVAKRVREKTEIMNEHREELMKKVAIFMPKYRSPEAEPRSILQNMKSISARERLLNELKVRNASMSKLSITTNDWRSGLGVKHSKDFSNMDFASIITLSKGKPEDVTLPQLGFVKHHRFTSFSDTKLGENRQELKQESKQDSDQYQD</sequence>
<dbReference type="InterPro" id="IPR011009">
    <property type="entry name" value="Kinase-like_dom_sf"/>
</dbReference>
<dbReference type="GO" id="GO:0000226">
    <property type="term" value="P:microtubule cytoskeleton organization"/>
    <property type="evidence" value="ECO:0007669"/>
    <property type="project" value="TreeGrafter"/>
</dbReference>
<keyword evidence="8" id="KW-0460">Magnesium</keyword>
<evidence type="ECO:0000256" key="4">
    <source>
        <dbReference type="ARBA" id="ARBA00022723"/>
    </source>
</evidence>
<dbReference type="GO" id="GO:0035556">
    <property type="term" value="P:intracellular signal transduction"/>
    <property type="evidence" value="ECO:0007669"/>
    <property type="project" value="TreeGrafter"/>
</dbReference>
<keyword evidence="6" id="KW-0221">Differentiation</keyword>
<feature type="compositionally biased region" description="Basic and acidic residues" evidence="11">
    <location>
        <begin position="443"/>
        <end position="464"/>
    </location>
</feature>
<dbReference type="GO" id="GO:0030154">
    <property type="term" value="P:cell differentiation"/>
    <property type="evidence" value="ECO:0007669"/>
    <property type="project" value="UniProtKB-KW"/>
</dbReference>
<evidence type="ECO:0000256" key="10">
    <source>
        <dbReference type="SAM" id="Coils"/>
    </source>
</evidence>
<dbReference type="AlphaFoldDB" id="A0A0A9YV00"/>
<keyword evidence="13" id="KW-0808">Transferase</keyword>
<organism evidence="13">
    <name type="scientific">Lygus hesperus</name>
    <name type="common">Western plant bug</name>
    <dbReference type="NCBI Taxonomy" id="30085"/>
    <lineage>
        <taxon>Eukaryota</taxon>
        <taxon>Metazoa</taxon>
        <taxon>Ecdysozoa</taxon>
        <taxon>Arthropoda</taxon>
        <taxon>Hexapoda</taxon>
        <taxon>Insecta</taxon>
        <taxon>Pterygota</taxon>
        <taxon>Neoptera</taxon>
        <taxon>Paraneoptera</taxon>
        <taxon>Hemiptera</taxon>
        <taxon>Heteroptera</taxon>
        <taxon>Panheteroptera</taxon>
        <taxon>Cimicomorpha</taxon>
        <taxon>Miridae</taxon>
        <taxon>Mirini</taxon>
        <taxon>Lygus</taxon>
    </lineage>
</organism>
<dbReference type="GO" id="GO:0005524">
    <property type="term" value="F:ATP binding"/>
    <property type="evidence" value="ECO:0007669"/>
    <property type="project" value="UniProtKB-KW"/>
</dbReference>
<feature type="region of interest" description="Disordered" evidence="11">
    <location>
        <begin position="441"/>
        <end position="464"/>
    </location>
</feature>
<evidence type="ECO:0000256" key="2">
    <source>
        <dbReference type="ARBA" id="ARBA00022473"/>
    </source>
</evidence>
<dbReference type="Pfam" id="PF00069">
    <property type="entry name" value="Pkinase"/>
    <property type="match status" value="1"/>
</dbReference>
<evidence type="ECO:0000256" key="1">
    <source>
        <dbReference type="ARBA" id="ARBA00001946"/>
    </source>
</evidence>
<dbReference type="GO" id="GO:0005737">
    <property type="term" value="C:cytoplasm"/>
    <property type="evidence" value="ECO:0007669"/>
    <property type="project" value="TreeGrafter"/>
</dbReference>
<dbReference type="PROSITE" id="PS50011">
    <property type="entry name" value="PROTEIN_KINASE_DOM"/>
    <property type="match status" value="1"/>
</dbReference>
<keyword evidence="5" id="KW-0547">Nucleotide-binding</keyword>
<feature type="coiled-coil region" evidence="10">
    <location>
        <begin position="282"/>
        <end position="336"/>
    </location>
</feature>
<proteinExistence type="predicted"/>
<keyword evidence="7" id="KW-0067">ATP-binding</keyword>
<dbReference type="PANTHER" id="PTHR24346">
    <property type="entry name" value="MAP/MICROTUBULE AFFINITY-REGULATING KINASE"/>
    <property type="match status" value="1"/>
</dbReference>
<dbReference type="InterPro" id="IPR000719">
    <property type="entry name" value="Prot_kinase_dom"/>
</dbReference>
<dbReference type="SMART" id="SM00220">
    <property type="entry name" value="S_TKc"/>
    <property type="match status" value="1"/>
</dbReference>
<dbReference type="GO" id="GO:0046872">
    <property type="term" value="F:metal ion binding"/>
    <property type="evidence" value="ECO:0007669"/>
    <property type="project" value="UniProtKB-KW"/>
</dbReference>
<name>A0A0A9YV00_LYGHE</name>
<dbReference type="Gene3D" id="1.10.510.10">
    <property type="entry name" value="Transferase(Phosphotransferase) domain 1"/>
    <property type="match status" value="1"/>
</dbReference>
<gene>
    <name evidence="13" type="primary">Tssk1b_6</name>
    <name evidence="13" type="ORF">CM83_1956</name>
</gene>
<keyword evidence="9" id="KW-0744">Spermatogenesis</keyword>
<reference evidence="13" key="2">
    <citation type="submission" date="2014-07" db="EMBL/GenBank/DDBJ databases">
        <authorList>
            <person name="Hull J."/>
        </authorList>
    </citation>
    <scope>NUCLEOTIDE SEQUENCE</scope>
</reference>
<feature type="non-terminal residue" evidence="13">
    <location>
        <position position="1"/>
    </location>
</feature>
<dbReference type="SUPFAM" id="SSF56112">
    <property type="entry name" value="Protein kinase-like (PK-like)"/>
    <property type="match status" value="1"/>
</dbReference>
<feature type="domain" description="Protein kinase" evidence="12">
    <location>
        <begin position="1"/>
        <end position="157"/>
    </location>
</feature>
<evidence type="ECO:0000256" key="3">
    <source>
        <dbReference type="ARBA" id="ARBA00022553"/>
    </source>
</evidence>
<accession>A0A0A9YV00</accession>
<keyword evidence="13" id="KW-0418">Kinase</keyword>
<evidence type="ECO:0000256" key="7">
    <source>
        <dbReference type="ARBA" id="ARBA00022840"/>
    </source>
</evidence>
<dbReference type="GO" id="GO:0050321">
    <property type="term" value="F:tau-protein kinase activity"/>
    <property type="evidence" value="ECO:0007669"/>
    <property type="project" value="TreeGrafter"/>
</dbReference>
<keyword evidence="10" id="KW-0175">Coiled coil</keyword>
<reference evidence="13" key="1">
    <citation type="journal article" date="2014" name="PLoS ONE">
        <title>Transcriptome-Based Identification of ABC Transporters in the Western Tarnished Plant Bug Lygus hesperus.</title>
        <authorList>
            <person name="Hull J.J."/>
            <person name="Chaney K."/>
            <person name="Geib S.M."/>
            <person name="Fabrick J.A."/>
            <person name="Brent C.S."/>
            <person name="Walsh D."/>
            <person name="Lavine L.C."/>
        </authorList>
    </citation>
    <scope>NUCLEOTIDE SEQUENCE</scope>
</reference>
<evidence type="ECO:0000256" key="8">
    <source>
        <dbReference type="ARBA" id="ARBA00022842"/>
    </source>
</evidence>
<keyword evidence="3" id="KW-0597">Phosphoprotein</keyword>
<evidence type="ECO:0000256" key="11">
    <source>
        <dbReference type="SAM" id="MobiDB-lite"/>
    </source>
</evidence>